<evidence type="ECO:0000256" key="1">
    <source>
        <dbReference type="ARBA" id="ARBA00022603"/>
    </source>
</evidence>
<evidence type="ECO:0000256" key="2">
    <source>
        <dbReference type="ARBA" id="ARBA00022679"/>
    </source>
</evidence>
<name>A0A235FBK7_9BACL</name>
<reference evidence="4 5" key="1">
    <citation type="submission" date="2017-07" db="EMBL/GenBank/DDBJ databases">
        <title>Fictibacillus sp. nov. GDSW-R2A3 Genome sequencing and assembly.</title>
        <authorList>
            <person name="Mayilraj S."/>
        </authorList>
    </citation>
    <scope>NUCLEOTIDE SEQUENCE [LARGE SCALE GENOMIC DNA]</scope>
    <source>
        <strain evidence="4 5">GDSW-R2A3</strain>
    </source>
</reference>
<dbReference type="InterPro" id="IPR002935">
    <property type="entry name" value="SAM_O-MeTrfase"/>
</dbReference>
<accession>A0A235FBK7</accession>
<gene>
    <name evidence="4" type="ORF">CGZ90_09010</name>
</gene>
<dbReference type="InterPro" id="IPR029063">
    <property type="entry name" value="SAM-dependent_MTases_sf"/>
</dbReference>
<keyword evidence="1 4" id="KW-0489">Methyltransferase</keyword>
<dbReference type="EMBL" id="NOII01000002">
    <property type="protein sequence ID" value="OYD58313.1"/>
    <property type="molecule type" value="Genomic_DNA"/>
</dbReference>
<protein>
    <submittedName>
        <fullName evidence="4">SAM-dependent methyltransferase</fullName>
    </submittedName>
</protein>
<evidence type="ECO:0000313" key="4">
    <source>
        <dbReference type="EMBL" id="OYD58313.1"/>
    </source>
</evidence>
<dbReference type="SUPFAM" id="SSF53335">
    <property type="entry name" value="S-adenosyl-L-methionine-dependent methyltransferases"/>
    <property type="match status" value="1"/>
</dbReference>
<dbReference type="OrthoDB" id="9799672at2"/>
<dbReference type="GO" id="GO:0008171">
    <property type="term" value="F:O-methyltransferase activity"/>
    <property type="evidence" value="ECO:0007669"/>
    <property type="project" value="InterPro"/>
</dbReference>
<evidence type="ECO:0000313" key="5">
    <source>
        <dbReference type="Proteomes" id="UP000215059"/>
    </source>
</evidence>
<dbReference type="CDD" id="cd02440">
    <property type="entry name" value="AdoMet_MTases"/>
    <property type="match status" value="1"/>
</dbReference>
<dbReference type="GO" id="GO:0032259">
    <property type="term" value="P:methylation"/>
    <property type="evidence" value="ECO:0007669"/>
    <property type="project" value="UniProtKB-KW"/>
</dbReference>
<sequence length="179" mass="20043">MDLVGIESLLQLLRIKQPKRILEVGTAIGYSAIRMASSLPGTNIVTIEKDEERYHIASKNIEKAGLEGRITALFGDANELHDDVKHHGPFDVIFIDAAKGQYQKFFDAYTAMLASNGMVITDNVMFRGYVVDQTGIESRRRRALVRKIRAFNEYIMNHSDYDSALLPIGDGILVSIKKV</sequence>
<dbReference type="Proteomes" id="UP000215059">
    <property type="component" value="Unassembled WGS sequence"/>
</dbReference>
<dbReference type="PROSITE" id="PS51682">
    <property type="entry name" value="SAM_OMT_I"/>
    <property type="match status" value="1"/>
</dbReference>
<dbReference type="PANTHER" id="PTHR10509">
    <property type="entry name" value="O-METHYLTRANSFERASE-RELATED"/>
    <property type="match status" value="1"/>
</dbReference>
<dbReference type="PANTHER" id="PTHR10509:SF14">
    <property type="entry name" value="CAFFEOYL-COA O-METHYLTRANSFERASE 3-RELATED"/>
    <property type="match status" value="1"/>
</dbReference>
<organism evidence="4 5">
    <name type="scientific">Fictibacillus aquaticus</name>
    <dbReference type="NCBI Taxonomy" id="2021314"/>
    <lineage>
        <taxon>Bacteria</taxon>
        <taxon>Bacillati</taxon>
        <taxon>Bacillota</taxon>
        <taxon>Bacilli</taxon>
        <taxon>Bacillales</taxon>
        <taxon>Fictibacillaceae</taxon>
        <taxon>Fictibacillus</taxon>
    </lineage>
</organism>
<proteinExistence type="predicted"/>
<keyword evidence="5" id="KW-1185">Reference proteome</keyword>
<dbReference type="InterPro" id="IPR050362">
    <property type="entry name" value="Cation-dep_OMT"/>
</dbReference>
<dbReference type="Gene3D" id="3.40.50.150">
    <property type="entry name" value="Vaccinia Virus protein VP39"/>
    <property type="match status" value="1"/>
</dbReference>
<keyword evidence="3" id="KW-0949">S-adenosyl-L-methionine</keyword>
<dbReference type="GO" id="GO:0008757">
    <property type="term" value="F:S-adenosylmethionine-dependent methyltransferase activity"/>
    <property type="evidence" value="ECO:0007669"/>
    <property type="project" value="TreeGrafter"/>
</dbReference>
<comment type="caution">
    <text evidence="4">The sequence shown here is derived from an EMBL/GenBank/DDBJ whole genome shotgun (WGS) entry which is preliminary data.</text>
</comment>
<dbReference type="AlphaFoldDB" id="A0A235FBK7"/>
<evidence type="ECO:0000256" key="3">
    <source>
        <dbReference type="ARBA" id="ARBA00022691"/>
    </source>
</evidence>
<keyword evidence="2 4" id="KW-0808">Transferase</keyword>
<dbReference type="Pfam" id="PF01596">
    <property type="entry name" value="Methyltransf_3"/>
    <property type="match status" value="1"/>
</dbReference>